<dbReference type="Proteomes" id="UP000886595">
    <property type="component" value="Unassembled WGS sequence"/>
</dbReference>
<dbReference type="InterPro" id="IPR055430">
    <property type="entry name" value="HAT_Syf1_CNRKL1_C"/>
</dbReference>
<evidence type="ECO:0000313" key="4">
    <source>
        <dbReference type="Proteomes" id="UP000886595"/>
    </source>
</evidence>
<evidence type="ECO:0000259" key="2">
    <source>
        <dbReference type="Pfam" id="PF23231"/>
    </source>
</evidence>
<dbReference type="EMBL" id="JAAMPC010000004">
    <property type="protein sequence ID" value="KAG2315983.1"/>
    <property type="molecule type" value="Genomic_DNA"/>
</dbReference>
<keyword evidence="1" id="KW-0677">Repeat</keyword>
<gene>
    <name evidence="3" type="ORF">Bca52824_019105</name>
</gene>
<name>A0A8X8AZC1_BRACI</name>
<proteinExistence type="predicted"/>
<evidence type="ECO:0000256" key="1">
    <source>
        <dbReference type="ARBA" id="ARBA00022737"/>
    </source>
</evidence>
<sequence>MLSVRTLYLQYAKLEKDYGLAKQAMKVYDEATKKVPECQRVEICDIYISKTWVCEPVTGNVEGTELPDDESNSMILCLEDLPESGRKTVKKLKKALKMVARALGALERTKRHELAQ</sequence>
<dbReference type="AlphaFoldDB" id="A0A8X8AZC1"/>
<protein>
    <recommendedName>
        <fullName evidence="2">Pre-mRNA-splicing factor Syf1/CRNKL1-like C-terminal HAT-repeats domain-containing protein</fullName>
    </recommendedName>
</protein>
<dbReference type="Pfam" id="PF23231">
    <property type="entry name" value="HAT_Syf1_CNRKL1_C"/>
    <property type="match status" value="1"/>
</dbReference>
<comment type="caution">
    <text evidence="3">The sequence shown here is derived from an EMBL/GenBank/DDBJ whole genome shotgun (WGS) entry which is preliminary data.</text>
</comment>
<accession>A0A8X8AZC1</accession>
<organism evidence="3 4">
    <name type="scientific">Brassica carinata</name>
    <name type="common">Ethiopian mustard</name>
    <name type="synonym">Abyssinian cabbage</name>
    <dbReference type="NCBI Taxonomy" id="52824"/>
    <lineage>
        <taxon>Eukaryota</taxon>
        <taxon>Viridiplantae</taxon>
        <taxon>Streptophyta</taxon>
        <taxon>Embryophyta</taxon>
        <taxon>Tracheophyta</taxon>
        <taxon>Spermatophyta</taxon>
        <taxon>Magnoliopsida</taxon>
        <taxon>eudicotyledons</taxon>
        <taxon>Gunneridae</taxon>
        <taxon>Pentapetalae</taxon>
        <taxon>rosids</taxon>
        <taxon>malvids</taxon>
        <taxon>Brassicales</taxon>
        <taxon>Brassicaceae</taxon>
        <taxon>Brassiceae</taxon>
        <taxon>Brassica</taxon>
    </lineage>
</organism>
<keyword evidence="4" id="KW-1185">Reference proteome</keyword>
<reference evidence="3 4" key="1">
    <citation type="submission" date="2020-02" db="EMBL/GenBank/DDBJ databases">
        <authorList>
            <person name="Ma Q."/>
            <person name="Huang Y."/>
            <person name="Song X."/>
            <person name="Pei D."/>
        </authorList>
    </citation>
    <scope>NUCLEOTIDE SEQUENCE [LARGE SCALE GENOMIC DNA]</scope>
    <source>
        <strain evidence="3">Sxm20200214</strain>
        <tissue evidence="3">Leaf</tissue>
    </source>
</reference>
<dbReference type="OrthoDB" id="1718621at2759"/>
<feature type="domain" description="Pre-mRNA-splicing factor Syf1/CRNKL1-like C-terminal HAT-repeats" evidence="2">
    <location>
        <begin position="4"/>
        <end position="51"/>
    </location>
</feature>
<evidence type="ECO:0000313" key="3">
    <source>
        <dbReference type="EMBL" id="KAG2315983.1"/>
    </source>
</evidence>